<dbReference type="GO" id="GO:0003723">
    <property type="term" value="F:RNA binding"/>
    <property type="evidence" value="ECO:0007669"/>
    <property type="project" value="UniProtKB-KW"/>
</dbReference>
<dbReference type="InterPro" id="IPR007855">
    <property type="entry name" value="RDRP"/>
</dbReference>
<organism evidence="4 5">
    <name type="scientific">Desmophyllum pertusum</name>
    <dbReference type="NCBI Taxonomy" id="174260"/>
    <lineage>
        <taxon>Eukaryota</taxon>
        <taxon>Metazoa</taxon>
        <taxon>Cnidaria</taxon>
        <taxon>Anthozoa</taxon>
        <taxon>Hexacorallia</taxon>
        <taxon>Scleractinia</taxon>
        <taxon>Caryophylliina</taxon>
        <taxon>Caryophylliidae</taxon>
        <taxon>Desmophyllum</taxon>
    </lineage>
</organism>
<dbReference type="EC" id="2.7.7.48" evidence="1"/>
<dbReference type="PANTHER" id="PTHR23079">
    <property type="entry name" value="RNA-DEPENDENT RNA POLYMERASE"/>
    <property type="match status" value="1"/>
</dbReference>
<dbReference type="GO" id="GO:0003968">
    <property type="term" value="F:RNA-directed RNA polymerase activity"/>
    <property type="evidence" value="ECO:0007669"/>
    <property type="project" value="UniProtKB-KW"/>
</dbReference>
<keyword evidence="5" id="KW-1185">Reference proteome</keyword>
<comment type="catalytic activity">
    <reaction evidence="1">
        <text>RNA(n) + a ribonucleoside 5'-triphosphate = RNA(n+1) + diphosphate</text>
        <dbReference type="Rhea" id="RHEA:21248"/>
        <dbReference type="Rhea" id="RHEA-COMP:14527"/>
        <dbReference type="Rhea" id="RHEA-COMP:17342"/>
        <dbReference type="ChEBI" id="CHEBI:33019"/>
        <dbReference type="ChEBI" id="CHEBI:61557"/>
        <dbReference type="ChEBI" id="CHEBI:140395"/>
        <dbReference type="EC" id="2.7.7.48"/>
    </reaction>
</comment>
<evidence type="ECO:0000313" key="4">
    <source>
        <dbReference type="EMBL" id="KAJ7387482.1"/>
    </source>
</evidence>
<dbReference type="Proteomes" id="UP001163046">
    <property type="component" value="Unassembled WGS sequence"/>
</dbReference>
<dbReference type="GO" id="GO:0031380">
    <property type="term" value="C:nuclear RNA-directed RNA polymerase complex"/>
    <property type="evidence" value="ECO:0007669"/>
    <property type="project" value="TreeGrafter"/>
</dbReference>
<dbReference type="InterPro" id="IPR057596">
    <property type="entry name" value="RDRP_core"/>
</dbReference>
<keyword evidence="1" id="KW-0696">RNA-directed RNA polymerase</keyword>
<dbReference type="Pfam" id="PF05183">
    <property type="entry name" value="RdRP"/>
    <property type="match status" value="1"/>
</dbReference>
<feature type="domain" description="RDRP core" evidence="3">
    <location>
        <begin position="1"/>
        <end position="202"/>
    </location>
</feature>
<keyword evidence="1" id="KW-0808">Transferase</keyword>
<keyword evidence="1" id="KW-0694">RNA-binding</keyword>
<dbReference type="PANTHER" id="PTHR23079:SF55">
    <property type="entry name" value="RNA-DIRECTED RNA POLYMERASE"/>
    <property type="match status" value="1"/>
</dbReference>
<keyword evidence="1" id="KW-0548">Nucleotidyltransferase</keyword>
<dbReference type="AlphaFoldDB" id="A0A9W9ZTK4"/>
<reference evidence="4" key="1">
    <citation type="submission" date="2023-01" db="EMBL/GenBank/DDBJ databases">
        <title>Genome assembly of the deep-sea coral Lophelia pertusa.</title>
        <authorList>
            <person name="Herrera S."/>
            <person name="Cordes E."/>
        </authorList>
    </citation>
    <scope>NUCLEOTIDE SEQUENCE</scope>
    <source>
        <strain evidence="4">USNM1676648</strain>
        <tissue evidence="4">Polyp</tissue>
    </source>
</reference>
<dbReference type="GO" id="GO:0030422">
    <property type="term" value="P:siRNA processing"/>
    <property type="evidence" value="ECO:0007669"/>
    <property type="project" value="TreeGrafter"/>
</dbReference>
<sequence>MVVRNPCYHLGDIRVLKLVKNKPQYEYLNDCIVFPTKGSRPHADESSGGDLDGDEFFVSWDQDLIPTWRSAPFDYSCSSPQVMISNAKSYFEQLTSSIRNRFASWGHSQMPSLFGTAEEAEKAEKLKERRHMLEYFTTFNNDLVGRVDSIFMKYAALYGPSCKECVYLNRFFSDAVDMVAEKQEVIAKLRALEREYHRLAQNPAARRLDDLEGALEWFWDWISQKPPFRPGDDVWTRMEESTRSFVAEMTGRH</sequence>
<gene>
    <name evidence="4" type="ORF">OS493_000812</name>
</gene>
<proteinExistence type="inferred from homology"/>
<feature type="coiled-coil region" evidence="2">
    <location>
        <begin position="175"/>
        <end position="202"/>
    </location>
</feature>
<evidence type="ECO:0000259" key="3">
    <source>
        <dbReference type="Pfam" id="PF05183"/>
    </source>
</evidence>
<comment type="caution">
    <text evidence="4">The sequence shown here is derived from an EMBL/GenBank/DDBJ whole genome shotgun (WGS) entry which is preliminary data.</text>
</comment>
<dbReference type="OrthoDB" id="2158221at2759"/>
<name>A0A9W9ZTK4_9CNID</name>
<protein>
    <recommendedName>
        <fullName evidence="1">RNA-dependent RNA polymerase</fullName>
        <ecNumber evidence="1">2.7.7.48</ecNumber>
    </recommendedName>
</protein>
<evidence type="ECO:0000256" key="1">
    <source>
        <dbReference type="RuleBase" id="RU363098"/>
    </source>
</evidence>
<evidence type="ECO:0000313" key="5">
    <source>
        <dbReference type="Proteomes" id="UP001163046"/>
    </source>
</evidence>
<comment type="similarity">
    <text evidence="1">Belongs to the RdRP family.</text>
</comment>
<evidence type="ECO:0000256" key="2">
    <source>
        <dbReference type="SAM" id="Coils"/>
    </source>
</evidence>
<dbReference type="EMBL" id="MU825873">
    <property type="protein sequence ID" value="KAJ7387482.1"/>
    <property type="molecule type" value="Genomic_DNA"/>
</dbReference>
<keyword evidence="2" id="KW-0175">Coiled coil</keyword>
<accession>A0A9W9ZTK4</accession>